<dbReference type="PROSITE" id="PS51257">
    <property type="entry name" value="PROKAR_LIPOPROTEIN"/>
    <property type="match status" value="1"/>
</dbReference>
<evidence type="ECO:0000313" key="4">
    <source>
        <dbReference type="Proteomes" id="UP001319180"/>
    </source>
</evidence>
<evidence type="ECO:0000259" key="2">
    <source>
        <dbReference type="Pfam" id="PF22494"/>
    </source>
</evidence>
<dbReference type="EMBL" id="JAHESC010000013">
    <property type="protein sequence ID" value="MBT1687024.1"/>
    <property type="molecule type" value="Genomic_DNA"/>
</dbReference>
<dbReference type="InterPro" id="IPR055188">
    <property type="entry name" value="Choice_anch_I"/>
</dbReference>
<dbReference type="InterPro" id="IPR011045">
    <property type="entry name" value="N2O_reductase_N"/>
</dbReference>
<reference evidence="3 4" key="1">
    <citation type="submission" date="2021-05" db="EMBL/GenBank/DDBJ databases">
        <title>A Polyphasic approach of four new species of the genus Ohtaekwangia: Ohtaekwangia histidinii sp. nov., Ohtaekwangia cretensis sp. nov., Ohtaekwangia indiensis sp. nov., Ohtaekwangia reichenbachii sp. nov. from diverse environment.</title>
        <authorList>
            <person name="Octaviana S."/>
        </authorList>
    </citation>
    <scope>NUCLEOTIDE SEQUENCE [LARGE SCALE GENOMIC DNA]</scope>
    <source>
        <strain evidence="3 4">PWU37</strain>
    </source>
</reference>
<dbReference type="SUPFAM" id="SSF50974">
    <property type="entry name" value="Nitrous oxide reductase, N-terminal domain"/>
    <property type="match status" value="1"/>
</dbReference>
<accession>A0AAP2D838</accession>
<dbReference type="AlphaFoldDB" id="A0AAP2D838"/>
<feature type="domain" description="Choice-of-anchor I" evidence="2">
    <location>
        <begin position="47"/>
        <end position="511"/>
    </location>
</feature>
<feature type="chain" id="PRO_5042922447" evidence="1">
    <location>
        <begin position="18"/>
        <end position="523"/>
    </location>
</feature>
<proteinExistence type="predicted"/>
<dbReference type="InterPro" id="IPR015943">
    <property type="entry name" value="WD40/YVTN_repeat-like_dom_sf"/>
</dbReference>
<organism evidence="3 4">
    <name type="scientific">Dawidia soli</name>
    <dbReference type="NCBI Taxonomy" id="2782352"/>
    <lineage>
        <taxon>Bacteria</taxon>
        <taxon>Pseudomonadati</taxon>
        <taxon>Bacteroidota</taxon>
        <taxon>Cytophagia</taxon>
        <taxon>Cytophagales</taxon>
        <taxon>Chryseotaleaceae</taxon>
        <taxon>Dawidia</taxon>
    </lineage>
</organism>
<dbReference type="Gene3D" id="2.130.10.10">
    <property type="entry name" value="YVTN repeat-like/Quinoprotein amine dehydrogenase"/>
    <property type="match status" value="1"/>
</dbReference>
<dbReference type="Pfam" id="PF22494">
    <property type="entry name" value="choice_anch_I"/>
    <property type="match status" value="1"/>
</dbReference>
<dbReference type="InterPro" id="IPR011048">
    <property type="entry name" value="Haem_d1_sf"/>
</dbReference>
<keyword evidence="1" id="KW-0732">Signal</keyword>
<dbReference type="NCBIfam" id="NF038117">
    <property type="entry name" value="choice_anch_I"/>
    <property type="match status" value="1"/>
</dbReference>
<feature type="signal peptide" evidence="1">
    <location>
        <begin position="1"/>
        <end position="17"/>
    </location>
</feature>
<protein>
    <submittedName>
        <fullName evidence="3">Choice-of-anchor I family protein</fullName>
    </submittedName>
</protein>
<evidence type="ECO:0000313" key="3">
    <source>
        <dbReference type="EMBL" id="MBT1687024.1"/>
    </source>
</evidence>
<dbReference type="PANTHER" id="PTHR46928">
    <property type="entry name" value="MESENCHYME-SPECIFIC CELL SURFACE GLYCOPROTEIN"/>
    <property type="match status" value="1"/>
</dbReference>
<sequence>MQKLFTCALLAATLFMAACSDDDSPSTPEPEISEDPSAFKSVSEITLVGGETAAEISAYDPATKKLFVVNAVSSAIDVIDMTDPAAPKKQDTPLSISAYGAGVNSVAVKNGLLAAAIESDPKTDPGKVVVWNTADMTVKASPTVGSLPDMVAFSADGNYILSANEGEPDEAYEIDPVGSVSIIDVKNGYSVTNLDFSGFESQADALREKGFRLPGQRRETNTLARDVEPEYITVSADSKTAWVTLQENNAIARINITGKTIENIFPLGFKDHSKAGNELDASDEDGAVSFTTRPVWGVYMPDGIASFTVGATTYLITANEGDSRIRPTSDDALDGYEEGDLYNEESRIKSVDLDPAVFTDEALQDDEVMGRLKITNTMGDLNADGLYDKLYTFGTRSFSIWNGTTGELVFDSGSQLEKFVVEKLPAQYDDGRSDDKGVEPENVTVGKIGEKTLAFVGLERADVVVVVDVTNPAAPQLLQALHTGDAPEGVLFIPAADSPTGHSLLVSSCEGDGKVNVFQPEEL</sequence>
<evidence type="ECO:0000256" key="1">
    <source>
        <dbReference type="SAM" id="SignalP"/>
    </source>
</evidence>
<comment type="caution">
    <text evidence="3">The sequence shown here is derived from an EMBL/GenBank/DDBJ whole genome shotgun (WGS) entry which is preliminary data.</text>
</comment>
<dbReference type="SUPFAM" id="SSF51004">
    <property type="entry name" value="C-terminal (heme d1) domain of cytochrome cd1-nitrite reductase"/>
    <property type="match status" value="1"/>
</dbReference>
<name>A0AAP2D838_9BACT</name>
<gene>
    <name evidence="3" type="ORF">KK078_10670</name>
</gene>
<dbReference type="PANTHER" id="PTHR46928:SF1">
    <property type="entry name" value="MESENCHYME-SPECIFIC CELL SURFACE GLYCOPROTEIN"/>
    <property type="match status" value="1"/>
</dbReference>
<dbReference type="Proteomes" id="UP001319180">
    <property type="component" value="Unassembled WGS sequence"/>
</dbReference>
<keyword evidence="4" id="KW-1185">Reference proteome</keyword>
<dbReference type="RefSeq" id="WP_254090261.1">
    <property type="nucleotide sequence ID" value="NZ_JAHESC010000013.1"/>
</dbReference>
<dbReference type="InterPro" id="IPR052956">
    <property type="entry name" value="Mesenchyme-surface_protein"/>
</dbReference>